<comment type="similarity">
    <text evidence="1 2">Belongs to the small heat shock protein (HSP20) family.</text>
</comment>
<accession>A0A5C6CRT5</accession>
<proteinExistence type="inferred from homology"/>
<gene>
    <name evidence="5" type="primary">hspA_2</name>
    <name evidence="5" type="ORF">Pla144_24100</name>
</gene>
<evidence type="ECO:0000256" key="1">
    <source>
        <dbReference type="PROSITE-ProRule" id="PRU00285"/>
    </source>
</evidence>
<reference evidence="5 6" key="1">
    <citation type="submission" date="2019-02" db="EMBL/GenBank/DDBJ databases">
        <title>Deep-cultivation of Planctomycetes and their phenomic and genomic characterization uncovers novel biology.</title>
        <authorList>
            <person name="Wiegand S."/>
            <person name="Jogler M."/>
            <person name="Boedeker C."/>
            <person name="Pinto D."/>
            <person name="Vollmers J."/>
            <person name="Rivas-Marin E."/>
            <person name="Kohn T."/>
            <person name="Peeters S.H."/>
            <person name="Heuer A."/>
            <person name="Rast P."/>
            <person name="Oberbeckmann S."/>
            <person name="Bunk B."/>
            <person name="Jeske O."/>
            <person name="Meyerdierks A."/>
            <person name="Storesund J.E."/>
            <person name="Kallscheuer N."/>
            <person name="Luecker S."/>
            <person name="Lage O.M."/>
            <person name="Pohl T."/>
            <person name="Merkel B.J."/>
            <person name="Hornburger P."/>
            <person name="Mueller R.-W."/>
            <person name="Bruemmer F."/>
            <person name="Labrenz M."/>
            <person name="Spormann A.M."/>
            <person name="Op Den Camp H."/>
            <person name="Overmann J."/>
            <person name="Amann R."/>
            <person name="Jetten M.S.M."/>
            <person name="Mascher T."/>
            <person name="Medema M.H."/>
            <person name="Devos D.P."/>
            <person name="Kaster A.-K."/>
            <person name="Ovreas L."/>
            <person name="Rohde M."/>
            <person name="Galperin M.Y."/>
            <person name="Jogler C."/>
        </authorList>
    </citation>
    <scope>NUCLEOTIDE SEQUENCE [LARGE SCALE GENOMIC DNA]</scope>
    <source>
        <strain evidence="5 6">Pla144</strain>
    </source>
</reference>
<evidence type="ECO:0000259" key="4">
    <source>
        <dbReference type="PROSITE" id="PS01031"/>
    </source>
</evidence>
<dbReference type="Pfam" id="PF00011">
    <property type="entry name" value="HSP20"/>
    <property type="match status" value="1"/>
</dbReference>
<dbReference type="AlphaFoldDB" id="A0A5C6CRT5"/>
<feature type="region of interest" description="Disordered" evidence="3">
    <location>
        <begin position="1"/>
        <end position="20"/>
    </location>
</feature>
<dbReference type="Proteomes" id="UP000318437">
    <property type="component" value="Unassembled WGS sequence"/>
</dbReference>
<dbReference type="Gene3D" id="2.60.40.790">
    <property type="match status" value="1"/>
</dbReference>
<dbReference type="CDD" id="cd06464">
    <property type="entry name" value="ACD_sHsps-like"/>
    <property type="match status" value="1"/>
</dbReference>
<dbReference type="RefSeq" id="WP_315851794.1">
    <property type="nucleotide sequence ID" value="NZ_SJPS01000003.1"/>
</dbReference>
<organism evidence="5 6">
    <name type="scientific">Bythopirellula polymerisocia</name>
    <dbReference type="NCBI Taxonomy" id="2528003"/>
    <lineage>
        <taxon>Bacteria</taxon>
        <taxon>Pseudomonadati</taxon>
        <taxon>Planctomycetota</taxon>
        <taxon>Planctomycetia</taxon>
        <taxon>Pirellulales</taxon>
        <taxon>Lacipirellulaceae</taxon>
        <taxon>Bythopirellula</taxon>
    </lineage>
</organism>
<dbReference type="EMBL" id="SJPS01000003">
    <property type="protein sequence ID" value="TWU27633.1"/>
    <property type="molecule type" value="Genomic_DNA"/>
</dbReference>
<evidence type="ECO:0000313" key="5">
    <source>
        <dbReference type="EMBL" id="TWU27633.1"/>
    </source>
</evidence>
<evidence type="ECO:0000256" key="2">
    <source>
        <dbReference type="RuleBase" id="RU003616"/>
    </source>
</evidence>
<dbReference type="InterPro" id="IPR002068">
    <property type="entry name" value="A-crystallin/Hsp20_dom"/>
</dbReference>
<dbReference type="InterPro" id="IPR008978">
    <property type="entry name" value="HSP20-like_chaperone"/>
</dbReference>
<evidence type="ECO:0000256" key="3">
    <source>
        <dbReference type="SAM" id="MobiDB-lite"/>
    </source>
</evidence>
<dbReference type="PROSITE" id="PS01031">
    <property type="entry name" value="SHSP"/>
    <property type="match status" value="1"/>
</dbReference>
<comment type="caution">
    <text evidence="5">The sequence shown here is derived from an EMBL/GenBank/DDBJ whole genome shotgun (WGS) entry which is preliminary data.</text>
</comment>
<dbReference type="SUPFAM" id="SSF49764">
    <property type="entry name" value="HSP20-like chaperones"/>
    <property type="match status" value="1"/>
</dbReference>
<name>A0A5C6CRT5_9BACT</name>
<evidence type="ECO:0000313" key="6">
    <source>
        <dbReference type="Proteomes" id="UP000318437"/>
    </source>
</evidence>
<keyword evidence="6" id="KW-1185">Reference proteome</keyword>
<dbReference type="PANTHER" id="PTHR11527">
    <property type="entry name" value="HEAT-SHOCK PROTEIN 20 FAMILY MEMBER"/>
    <property type="match status" value="1"/>
</dbReference>
<feature type="domain" description="SHSP" evidence="4">
    <location>
        <begin position="20"/>
        <end position="130"/>
    </location>
</feature>
<protein>
    <submittedName>
        <fullName evidence="5">Spore protein SP21</fullName>
    </submittedName>
</protein>
<dbReference type="InterPro" id="IPR031107">
    <property type="entry name" value="Small_HSP"/>
</dbReference>
<sequence length="130" mass="14519">MAEMVKQETGGNVAQAEHTRDNPMFTPRFDIFERDDELILWGDLPGVTTENLHIDFEKNELTIRGCVAPRQEGAQYLLGEYGIGDFYRTFAIGEAIDTEKISAELKNGVLTLHLPKTEAVKPRKIAVKAG</sequence>